<evidence type="ECO:0000313" key="2">
    <source>
        <dbReference type="EMBL" id="KAB3851183.1"/>
    </source>
</evidence>
<proteinExistence type="predicted"/>
<keyword evidence="1" id="KW-1133">Transmembrane helix</keyword>
<dbReference type="AlphaFoldDB" id="A0A6I0GN67"/>
<evidence type="ECO:0000256" key="1">
    <source>
        <dbReference type="SAM" id="Phobius"/>
    </source>
</evidence>
<sequence length="159" mass="18198">MLYFYFHALGIMITINMYRKVTTLINFAAFVLFWIIMLLFHFPLDAYGQESRWGNMNPVREGYLRSNKDFAVDSVKYPIGRYRNSVISTNSGVTFQFKKGGPFFYTDQSPLHKGEYNVSGVIGPLWNGHVYGMGRQMNLIGIGVFNYAAIGYNKSLSDN</sequence>
<dbReference type="Proteomes" id="UP000441522">
    <property type="component" value="Unassembled WGS sequence"/>
</dbReference>
<comment type="caution">
    <text evidence="2">The sequence shown here is derived from an EMBL/GenBank/DDBJ whole genome shotgun (WGS) entry which is preliminary data.</text>
</comment>
<accession>A0A6I0GN67</accession>
<reference evidence="2 3" key="1">
    <citation type="journal article" date="2019" name="Nat. Med.">
        <title>A library of human gut bacterial isolates paired with longitudinal multiomics data enables mechanistic microbiome research.</title>
        <authorList>
            <person name="Poyet M."/>
            <person name="Groussin M."/>
            <person name="Gibbons S.M."/>
            <person name="Avila-Pacheco J."/>
            <person name="Jiang X."/>
            <person name="Kearney S.M."/>
            <person name="Perrotta A.R."/>
            <person name="Berdy B."/>
            <person name="Zhao S."/>
            <person name="Lieberman T.D."/>
            <person name="Swanson P.K."/>
            <person name="Smith M."/>
            <person name="Roesemann S."/>
            <person name="Alexander J.E."/>
            <person name="Rich S.A."/>
            <person name="Livny J."/>
            <person name="Vlamakis H."/>
            <person name="Clish C."/>
            <person name="Bullock K."/>
            <person name="Deik A."/>
            <person name="Scott J."/>
            <person name="Pierce K.A."/>
            <person name="Xavier R.J."/>
            <person name="Alm E.J."/>
        </authorList>
    </citation>
    <scope>NUCLEOTIDE SEQUENCE [LARGE SCALE GENOMIC DNA]</scope>
    <source>
        <strain evidence="2 3">BIOML-A5</strain>
    </source>
</reference>
<evidence type="ECO:0000313" key="3">
    <source>
        <dbReference type="Proteomes" id="UP000441522"/>
    </source>
</evidence>
<dbReference type="EMBL" id="WCWW01000114">
    <property type="protein sequence ID" value="KAB3851183.1"/>
    <property type="molecule type" value="Genomic_DNA"/>
</dbReference>
<name>A0A6I0GN67_PHOVU</name>
<feature type="non-terminal residue" evidence="2">
    <location>
        <position position="159"/>
    </location>
</feature>
<organism evidence="2 3">
    <name type="scientific">Phocaeicola vulgatus</name>
    <name type="common">Bacteroides vulgatus</name>
    <dbReference type="NCBI Taxonomy" id="821"/>
    <lineage>
        <taxon>Bacteria</taxon>
        <taxon>Pseudomonadati</taxon>
        <taxon>Bacteroidota</taxon>
        <taxon>Bacteroidia</taxon>
        <taxon>Bacteroidales</taxon>
        <taxon>Bacteroidaceae</taxon>
        <taxon>Phocaeicola</taxon>
    </lineage>
</organism>
<keyword evidence="1" id="KW-0812">Transmembrane</keyword>
<gene>
    <name evidence="2" type="ORF">GAS29_22270</name>
</gene>
<keyword evidence="1" id="KW-0472">Membrane</keyword>
<protein>
    <submittedName>
        <fullName evidence="2">Uncharacterized protein</fullName>
    </submittedName>
</protein>
<feature type="transmembrane region" description="Helical" evidence="1">
    <location>
        <begin position="21"/>
        <end position="42"/>
    </location>
</feature>